<geneLocation type="mitochondrion" evidence="12"/>
<comment type="subcellular location">
    <subcellularLocation>
        <location evidence="1">Membrane</location>
        <topology evidence="1">Multi-pass membrane protein</topology>
    </subcellularLocation>
</comment>
<proteinExistence type="inferred from homology"/>
<dbReference type="InterPro" id="IPR039428">
    <property type="entry name" value="NUOK/Mnh_C1-like"/>
</dbReference>
<dbReference type="EMBL" id="JF800075">
    <property type="protein sequence ID" value="AEK48369.1"/>
    <property type="molecule type" value="Genomic_DNA"/>
</dbReference>
<keyword evidence="12" id="KW-0560">Oxidoreductase</keyword>
<dbReference type="GO" id="GO:0016491">
    <property type="term" value="F:oxidoreductase activity"/>
    <property type="evidence" value="ECO:0007669"/>
    <property type="project" value="UniProtKB-KW"/>
</dbReference>
<feature type="transmembrane region" description="Helical" evidence="11">
    <location>
        <begin position="29"/>
        <end position="50"/>
    </location>
</feature>
<feature type="transmembrane region" description="Helical" evidence="11">
    <location>
        <begin position="6"/>
        <end position="22"/>
    </location>
</feature>
<evidence type="ECO:0000256" key="9">
    <source>
        <dbReference type="ARBA" id="ARBA00031586"/>
    </source>
</evidence>
<evidence type="ECO:0000256" key="8">
    <source>
        <dbReference type="ARBA" id="ARBA00023136"/>
    </source>
</evidence>
<keyword evidence="4 11" id="KW-0812">Transmembrane</keyword>
<dbReference type="Pfam" id="PF00420">
    <property type="entry name" value="Oxidored_q2"/>
    <property type="match status" value="1"/>
</dbReference>
<evidence type="ECO:0000256" key="4">
    <source>
        <dbReference type="ARBA" id="ARBA00022692"/>
    </source>
</evidence>
<keyword evidence="5" id="KW-1278">Translocase</keyword>
<evidence type="ECO:0000256" key="6">
    <source>
        <dbReference type="ARBA" id="ARBA00022989"/>
    </source>
</evidence>
<evidence type="ECO:0000256" key="3">
    <source>
        <dbReference type="ARBA" id="ARBA00016612"/>
    </source>
</evidence>
<keyword evidence="8 11" id="KW-0472">Membrane</keyword>
<evidence type="ECO:0000256" key="10">
    <source>
        <dbReference type="ARBA" id="ARBA00049551"/>
    </source>
</evidence>
<dbReference type="AlphaFoldDB" id="G1CDT7"/>
<gene>
    <name evidence="12" type="primary">nad4L</name>
</gene>
<dbReference type="GO" id="GO:0008137">
    <property type="term" value="F:NADH dehydrogenase (ubiquinone) activity"/>
    <property type="evidence" value="ECO:0007669"/>
    <property type="project" value="UniProtKB-EC"/>
</dbReference>
<accession>G1CDT7</accession>
<evidence type="ECO:0000256" key="5">
    <source>
        <dbReference type="ARBA" id="ARBA00022967"/>
    </source>
</evidence>
<dbReference type="Gene3D" id="1.10.287.3510">
    <property type="match status" value="1"/>
</dbReference>
<protein>
    <recommendedName>
        <fullName evidence="3">NADH-ubiquinone oxidoreductase chain 4L</fullName>
    </recommendedName>
    <alternativeName>
        <fullName evidence="9">NADH dehydrogenase subunit 4L</fullName>
    </alternativeName>
</protein>
<dbReference type="GO" id="GO:0016020">
    <property type="term" value="C:membrane"/>
    <property type="evidence" value="ECO:0007669"/>
    <property type="project" value="UniProtKB-SubCell"/>
</dbReference>
<sequence>MKSLYFIPQLMMILGCMSFISKRNHLLTLLLSLEFIMLNLYWYMSLLLLIMNKELFMSLVFLTLIACEASIGLSLLVTLIRSHGNEYFNNLNMLW</sequence>
<evidence type="ECO:0000313" key="12">
    <source>
        <dbReference type="EMBL" id="AEK48369.1"/>
    </source>
</evidence>
<comment type="catalytic activity">
    <reaction evidence="10">
        <text>a ubiquinone + NADH + 5 H(+)(in) = a ubiquinol + NAD(+) + 4 H(+)(out)</text>
        <dbReference type="Rhea" id="RHEA:29091"/>
        <dbReference type="Rhea" id="RHEA-COMP:9565"/>
        <dbReference type="Rhea" id="RHEA-COMP:9566"/>
        <dbReference type="ChEBI" id="CHEBI:15378"/>
        <dbReference type="ChEBI" id="CHEBI:16389"/>
        <dbReference type="ChEBI" id="CHEBI:17976"/>
        <dbReference type="ChEBI" id="CHEBI:57540"/>
        <dbReference type="ChEBI" id="CHEBI:57945"/>
        <dbReference type="EC" id="7.1.1.2"/>
    </reaction>
</comment>
<dbReference type="PROSITE" id="PS51257">
    <property type="entry name" value="PROKAR_LIPOPROTEIN"/>
    <property type="match status" value="1"/>
</dbReference>
<evidence type="ECO:0000256" key="2">
    <source>
        <dbReference type="ARBA" id="ARBA00010519"/>
    </source>
</evidence>
<keyword evidence="6 11" id="KW-1133">Transmembrane helix</keyword>
<name>G1CDT7_9BILA</name>
<organism evidence="12">
    <name type="scientific">Peripatoides sympatrica</name>
    <dbReference type="NCBI Taxonomy" id="123609"/>
    <lineage>
        <taxon>Eukaryota</taxon>
        <taxon>Metazoa</taxon>
        <taxon>Ecdysozoa</taxon>
        <taxon>Onychophora</taxon>
        <taxon>Udeonychophora</taxon>
        <taxon>Euonychophora</taxon>
        <taxon>Peripatopsidae</taxon>
        <taxon>Peripatoides</taxon>
    </lineage>
</organism>
<reference evidence="12" key="1">
    <citation type="journal article" date="2011" name="Mol. Biol. Evol.">
        <title>Extensive and Evolutionarily Persistent Mitochondrial tRNA Editing in Velvet Worms (Phylum Onychophora).</title>
        <authorList>
            <person name="Segovia R."/>
            <person name="Pett W."/>
            <person name="Trewick S."/>
            <person name="Lavrov D.V."/>
        </authorList>
    </citation>
    <scope>NUCLEOTIDE SEQUENCE</scope>
</reference>
<evidence type="ECO:0000256" key="11">
    <source>
        <dbReference type="SAM" id="Phobius"/>
    </source>
</evidence>
<evidence type="ECO:0000256" key="7">
    <source>
        <dbReference type="ARBA" id="ARBA00023027"/>
    </source>
</evidence>
<keyword evidence="12" id="KW-0496">Mitochondrion</keyword>
<feature type="transmembrane region" description="Helical" evidence="11">
    <location>
        <begin position="56"/>
        <end position="80"/>
    </location>
</feature>
<keyword evidence="7" id="KW-0520">NAD</keyword>
<comment type="similarity">
    <text evidence="2">Belongs to the complex I subunit 4L family.</text>
</comment>
<evidence type="ECO:0000256" key="1">
    <source>
        <dbReference type="ARBA" id="ARBA00004141"/>
    </source>
</evidence>